<evidence type="ECO:0000313" key="1">
    <source>
        <dbReference type="EMBL" id="ABG07533.1"/>
    </source>
</evidence>
<dbReference type="EMBL" id="CP000384">
    <property type="protein sequence ID" value="ABG07533.1"/>
    <property type="molecule type" value="Genomic_DNA"/>
</dbReference>
<dbReference type="AlphaFoldDB" id="A0A5Q5BH26"/>
<accession>A0A5Q5BH26</accession>
<protein>
    <submittedName>
        <fullName evidence="1">Uncharacterized protein</fullName>
    </submittedName>
</protein>
<gene>
    <name evidence="1" type="ordered locus">Mmcs_1421</name>
</gene>
<reference evidence="1" key="1">
    <citation type="submission" date="2006-06" db="EMBL/GenBank/DDBJ databases">
        <title>Complete sequence of chromosome of Mycobacterium sp. MCS.</title>
        <authorList>
            <consortium name="US DOE Joint Genome Institute"/>
            <person name="Copeland A."/>
            <person name="Lucas S."/>
            <person name="Lapidus A."/>
            <person name="Barry K."/>
            <person name="Detter J.C."/>
            <person name="Glavina del Rio T."/>
            <person name="Hammon N."/>
            <person name="Israni S."/>
            <person name="Dalin E."/>
            <person name="Tice H."/>
            <person name="Pitluck S."/>
            <person name="Martinez M."/>
            <person name="Schmutz J."/>
            <person name="Larimer F."/>
            <person name="Land M."/>
            <person name="Hauser L."/>
            <person name="Kyrpides N."/>
            <person name="Kim E."/>
            <person name="Miller C.D."/>
            <person name="Hughes J.E."/>
            <person name="Anderson A.J."/>
            <person name="Sims R.C."/>
            <person name="Richardson P."/>
        </authorList>
    </citation>
    <scope>NUCLEOTIDE SEQUENCE [LARGE SCALE GENOMIC DNA]</scope>
    <source>
        <strain evidence="1">MCS</strain>
    </source>
</reference>
<organism evidence="1">
    <name type="scientific">Mycobacterium sp. (strain MCS)</name>
    <dbReference type="NCBI Taxonomy" id="164756"/>
    <lineage>
        <taxon>Bacteria</taxon>
        <taxon>Bacillati</taxon>
        <taxon>Actinomycetota</taxon>
        <taxon>Actinomycetes</taxon>
        <taxon>Mycobacteriales</taxon>
        <taxon>Mycobacteriaceae</taxon>
        <taxon>Mycobacterium</taxon>
    </lineage>
</organism>
<name>A0A5Q5BH26_MYCSS</name>
<dbReference type="KEGG" id="mmc:Mmcs_1421"/>
<sequence length="288" mass="31528">MRPATCRMLRHWPGATHRSVARPSQLTMMDDHELETRIRSTFGVLDHWLTSMRHAFIPNVGSALHEDDQDWPPLPVSQLAHVGLAVATDHLDAIRCHLNSKHLFALTDLTICRSALVGASQAVWILAPADRNERLERARMLAADALRYHGQYMEALKAASPDDPTVPLVEAHIAMRSAELKAKRLEAGALVRHENTRMIREAATAIFSPELAAEASLEWQSGSGAAHGFAWPILNSPNTKRVGAADDTGLAEFQASASLGRIANGYLAAFHMARAGWSLLEALNYAGE</sequence>
<proteinExistence type="predicted"/>